<gene>
    <name evidence="1" type="ORF">EGYM00163_LOCUS36371</name>
</gene>
<organism evidence="1">
    <name type="scientific">Eutreptiella gymnastica</name>
    <dbReference type="NCBI Taxonomy" id="73025"/>
    <lineage>
        <taxon>Eukaryota</taxon>
        <taxon>Discoba</taxon>
        <taxon>Euglenozoa</taxon>
        <taxon>Euglenida</taxon>
        <taxon>Spirocuta</taxon>
        <taxon>Euglenophyceae</taxon>
        <taxon>Eutreptiales</taxon>
        <taxon>Eutreptiaceae</taxon>
        <taxon>Eutreptiella</taxon>
    </lineage>
</organism>
<sequence length="119" mass="13509">MHPEHCCCLKFEVLHEVDFTVVVVLEAYTLCCPAPCGDWNMVNGWVGVCMRGYVDQWRHGRVDTIIHQPTTPAWGPSTMLANGQGWRPQSVLMACRNGCDSRPMMYLGQKWSPAQRVRT</sequence>
<protein>
    <submittedName>
        <fullName evidence="1">Uncharacterized protein</fullName>
    </submittedName>
</protein>
<dbReference type="EMBL" id="HBJA01105331">
    <property type="protein sequence ID" value="CAE0825126.1"/>
    <property type="molecule type" value="Transcribed_RNA"/>
</dbReference>
<reference evidence="1" key="1">
    <citation type="submission" date="2021-01" db="EMBL/GenBank/DDBJ databases">
        <authorList>
            <person name="Corre E."/>
            <person name="Pelletier E."/>
            <person name="Niang G."/>
            <person name="Scheremetjew M."/>
            <person name="Finn R."/>
            <person name="Kale V."/>
            <person name="Holt S."/>
            <person name="Cochrane G."/>
            <person name="Meng A."/>
            <person name="Brown T."/>
            <person name="Cohen L."/>
        </authorList>
    </citation>
    <scope>NUCLEOTIDE SEQUENCE</scope>
    <source>
        <strain evidence="1">CCMP1594</strain>
    </source>
</reference>
<accession>A0A7S4G4P3</accession>
<proteinExistence type="predicted"/>
<evidence type="ECO:0000313" key="1">
    <source>
        <dbReference type="EMBL" id="CAE0825126.1"/>
    </source>
</evidence>
<dbReference type="AlphaFoldDB" id="A0A7S4G4P3"/>
<name>A0A7S4G4P3_9EUGL</name>